<dbReference type="STRING" id="454194.PYK22_02884"/>
<dbReference type="PANTHER" id="PTHR30069">
    <property type="entry name" value="TONB-DEPENDENT OUTER MEMBRANE RECEPTOR"/>
    <property type="match status" value="1"/>
</dbReference>
<dbReference type="Gene3D" id="2.40.170.20">
    <property type="entry name" value="TonB-dependent receptor, beta-barrel domain"/>
    <property type="match status" value="1"/>
</dbReference>
<keyword evidence="7" id="KW-0732">Signal</keyword>
<keyword evidence="2" id="KW-0813">Transport</keyword>
<proteinExistence type="predicted"/>
<dbReference type="InterPro" id="IPR039426">
    <property type="entry name" value="TonB-dep_rcpt-like"/>
</dbReference>
<evidence type="ECO:0000256" key="1">
    <source>
        <dbReference type="ARBA" id="ARBA00004571"/>
    </source>
</evidence>
<dbReference type="Gene3D" id="2.60.40.1120">
    <property type="entry name" value="Carboxypeptidase-like, regulatory domain"/>
    <property type="match status" value="1"/>
</dbReference>
<dbReference type="SUPFAM" id="SSF56935">
    <property type="entry name" value="Porins"/>
    <property type="match status" value="1"/>
</dbReference>
<dbReference type="SUPFAM" id="SSF49464">
    <property type="entry name" value="Carboxypeptidase regulatory domain-like"/>
    <property type="match status" value="1"/>
</dbReference>
<evidence type="ECO:0000313" key="10">
    <source>
        <dbReference type="Proteomes" id="UP000031518"/>
    </source>
</evidence>
<evidence type="ECO:0000256" key="6">
    <source>
        <dbReference type="ARBA" id="ARBA00023237"/>
    </source>
</evidence>
<dbReference type="OrthoDB" id="97893at2"/>
<dbReference type="Proteomes" id="UP000031518">
    <property type="component" value="Unassembled WGS sequence"/>
</dbReference>
<reference evidence="9 10" key="1">
    <citation type="submission" date="2013-12" db="EMBL/GenBank/DDBJ databases">
        <authorList>
            <person name="Stott M."/>
        </authorList>
    </citation>
    <scope>NUCLEOTIDE SEQUENCE [LARGE SCALE GENOMIC DNA]</scope>
    <source>
        <strain evidence="9 10">K22</strain>
    </source>
</reference>
<evidence type="ECO:0000256" key="2">
    <source>
        <dbReference type="ARBA" id="ARBA00022448"/>
    </source>
</evidence>
<dbReference type="RefSeq" id="WP_041978333.1">
    <property type="nucleotide sequence ID" value="NZ_CBXV010000008.1"/>
</dbReference>
<feature type="signal peptide" evidence="7">
    <location>
        <begin position="1"/>
        <end position="20"/>
    </location>
</feature>
<evidence type="ECO:0000256" key="3">
    <source>
        <dbReference type="ARBA" id="ARBA00022452"/>
    </source>
</evidence>
<name>A0A0B6X3G1_9BACT</name>
<dbReference type="AlphaFoldDB" id="A0A0B6X3G1"/>
<keyword evidence="10" id="KW-1185">Reference proteome</keyword>
<dbReference type="EMBL" id="CBXV010000008">
    <property type="protein sequence ID" value="CDM66845.1"/>
    <property type="molecule type" value="Genomic_DNA"/>
</dbReference>
<evidence type="ECO:0000313" key="9">
    <source>
        <dbReference type="EMBL" id="CDM66845.1"/>
    </source>
</evidence>
<keyword evidence="5" id="KW-0472">Membrane</keyword>
<dbReference type="PANTHER" id="PTHR30069:SF46">
    <property type="entry name" value="OAR PROTEIN"/>
    <property type="match status" value="1"/>
</dbReference>
<dbReference type="Pfam" id="PF13620">
    <property type="entry name" value="CarboxypepD_reg"/>
    <property type="match status" value="1"/>
</dbReference>
<dbReference type="InterPro" id="IPR008969">
    <property type="entry name" value="CarboxyPept-like_regulatory"/>
</dbReference>
<evidence type="ECO:0000256" key="7">
    <source>
        <dbReference type="SAM" id="SignalP"/>
    </source>
</evidence>
<dbReference type="GO" id="GO:0015344">
    <property type="term" value="F:siderophore uptake transmembrane transporter activity"/>
    <property type="evidence" value="ECO:0007669"/>
    <property type="project" value="TreeGrafter"/>
</dbReference>
<dbReference type="GO" id="GO:0044718">
    <property type="term" value="P:siderophore transmembrane transport"/>
    <property type="evidence" value="ECO:0007669"/>
    <property type="project" value="TreeGrafter"/>
</dbReference>
<feature type="chain" id="PRO_5002110048" evidence="7">
    <location>
        <begin position="21"/>
        <end position="1084"/>
    </location>
</feature>
<dbReference type="InterPro" id="IPR036942">
    <property type="entry name" value="Beta-barrel_TonB_sf"/>
</dbReference>
<gene>
    <name evidence="9" type="ORF">PYK22_02884</name>
</gene>
<feature type="domain" description="TonB-dependent transporter Oar-like beta-barrel" evidence="8">
    <location>
        <begin position="237"/>
        <end position="1077"/>
    </location>
</feature>
<sequence length="1084" mass="118544" precursor="true">MRRFLCFLALLLVLGPVALAQSTTNGAIGGIVKDPQGAVVPNASITVRNEETNKESTGTSDGEGRFRIVQLQPGNYTVTVNAPGFSTYTQQHVVVEVGRETALDVSLSVSGAQATVVVTSEAPVINTSQQDFSTNVNQVSINELPINGRRWSNFALLTPGAVPDGTFGLISFRGISGLLNNNTVDGGDNNQAFFSEERGRTRIGYVISQAAIREFQVNTSNYSAEYGRAAGGVVNAVTKSGTNELHGSGFYYQRNNKWGARNPLSFLTQNINGVFTPVAFKPKDVRHQFGGTLGGPIVKDKAFFFFSYDQQKRNFPGVARFSQVDFLNRVDRCLLTSPLGATVTLAQCPAYPGTSNPSRTGSLATGKGLTNAQVDQALNFLNSLSGEVPRRGDQRLILGKIDWNINSKNTLSATYNSLRWDSPNGIQTQAINTRAKDNFGDDFVDVDFLNLRLTSSLTARAVNEFRFQAGRDKEYEFSQPPLPGEPTTAPGGRSPQVFITNGFSFGIPDFLERPAFPDERRFQFADTLTLTLGQHTVKFGGDINRVKDIVNNIRFLGGEYNYTGGTNAAGFYSGLNDFIIDYINFITQGGLPANTPCYSSTRTRGKCYGGNFNQGLGVPGLSFHTTDFNLFIQDDWRVSSRLTLNLGLRYEYQINPDPVNVNPDLPQTANKVSDKNNFGPRIGLAYDLTGDGKTVLRGGYGIYYGRVINSTIYNALINTGVGTDRGQRQVTLTASNPAAPVFPNLLSAGTLVPPQVQYFASNFQNPQIHQADLIFEREVARNTVVSASYLFSFGRYLPTFVDTNLNPPVFARYTIVGGPYDGQVWLLPVFVGSRPNPNYQQITEIRSNVISKYNALVLQANRRLTNGLQFQTSYTLSRASDTGQTSQTFTSPNVPFNPFDQAAENGLSNFDRRHKFIASVVWQPTPFDEGSSRAARAIFNGWTISPILNAFSGQRYSATVSGTVNPVSLGFPSGTQTPPGGGGVNGVGSTRFALAPRNSFKMPSIWYLDMRLSRRFSITEKARLEFLAEAFNLFNRTQVTGVNTALYSISGSTLQFNTAFGTPTAADSTLFRERQVQLAVRFEF</sequence>
<keyword evidence="6" id="KW-0998">Cell outer membrane</keyword>
<keyword evidence="4" id="KW-0812">Transmembrane</keyword>
<accession>A0A0B6X3G1</accession>
<dbReference type="InterPro" id="IPR057601">
    <property type="entry name" value="Oar-like_b-barrel"/>
</dbReference>
<reference evidence="9 10" key="2">
    <citation type="submission" date="2015-01" db="EMBL/GenBank/DDBJ databases">
        <title>Complete genome sequence of Pyrinomonas methylaliphatogenes type strain K22T.</title>
        <authorList>
            <person name="Lee K.C.Y."/>
            <person name="Power J.F."/>
            <person name="Dunfield P.F."/>
            <person name="Morgan X.C."/>
            <person name="Huttenhower C."/>
            <person name="Stott M.B."/>
        </authorList>
    </citation>
    <scope>NUCLEOTIDE SEQUENCE [LARGE SCALE GENOMIC DNA]</scope>
    <source>
        <strain evidence="9 10">K22</strain>
    </source>
</reference>
<organism evidence="9 10">
    <name type="scientific">Pyrinomonas methylaliphatogenes</name>
    <dbReference type="NCBI Taxonomy" id="454194"/>
    <lineage>
        <taxon>Bacteria</taxon>
        <taxon>Pseudomonadati</taxon>
        <taxon>Acidobacteriota</taxon>
        <taxon>Blastocatellia</taxon>
        <taxon>Blastocatellales</taxon>
        <taxon>Pyrinomonadaceae</taxon>
        <taxon>Pyrinomonas</taxon>
    </lineage>
</organism>
<comment type="subcellular location">
    <subcellularLocation>
        <location evidence="1">Cell outer membrane</location>
        <topology evidence="1">Multi-pass membrane protein</topology>
    </subcellularLocation>
</comment>
<evidence type="ECO:0000256" key="5">
    <source>
        <dbReference type="ARBA" id="ARBA00023136"/>
    </source>
</evidence>
<dbReference type="Pfam" id="PF25183">
    <property type="entry name" value="OMP_b-brl_4"/>
    <property type="match status" value="1"/>
</dbReference>
<keyword evidence="3" id="KW-1134">Transmembrane beta strand</keyword>
<keyword evidence="9" id="KW-0675">Receptor</keyword>
<evidence type="ECO:0000256" key="4">
    <source>
        <dbReference type="ARBA" id="ARBA00022692"/>
    </source>
</evidence>
<protein>
    <submittedName>
        <fullName evidence="9">Outer membrane receptor for ferrienterochelin and colicins</fullName>
    </submittedName>
</protein>
<evidence type="ECO:0000259" key="8">
    <source>
        <dbReference type="Pfam" id="PF25183"/>
    </source>
</evidence>
<dbReference type="GO" id="GO:0009279">
    <property type="term" value="C:cell outer membrane"/>
    <property type="evidence" value="ECO:0007669"/>
    <property type="project" value="UniProtKB-SubCell"/>
</dbReference>